<organism evidence="2 3">
    <name type="scientific">Glossina austeni</name>
    <name type="common">Savannah tsetse fly</name>
    <dbReference type="NCBI Taxonomy" id="7395"/>
    <lineage>
        <taxon>Eukaryota</taxon>
        <taxon>Metazoa</taxon>
        <taxon>Ecdysozoa</taxon>
        <taxon>Arthropoda</taxon>
        <taxon>Hexapoda</taxon>
        <taxon>Insecta</taxon>
        <taxon>Pterygota</taxon>
        <taxon>Neoptera</taxon>
        <taxon>Endopterygota</taxon>
        <taxon>Diptera</taxon>
        <taxon>Brachycera</taxon>
        <taxon>Muscomorpha</taxon>
        <taxon>Hippoboscoidea</taxon>
        <taxon>Glossinidae</taxon>
        <taxon>Glossina</taxon>
    </lineage>
</organism>
<accession>A0A1A9V388</accession>
<feature type="domain" description="Transposable element P transposase-like RNase H" evidence="1">
    <location>
        <begin position="55"/>
        <end position="167"/>
    </location>
</feature>
<protein>
    <recommendedName>
        <fullName evidence="1">Transposable element P transposase-like RNase H domain-containing protein</fullName>
    </recommendedName>
</protein>
<sequence length="574" mass="66734">MKYPKLWGVNGHWIDWDLAAKQLAANLTEQLGYSITTKDVRLKQVRQETVPDVEALRALVSGLDPLDKVVTLAFDELFTNQETTYLAAEDRLYGCGYDNNGRAAPFATVLIFWVRSIFTQFNMLLSTHNFVQNCGGAQDLLEDRINLVEMIGLDLKAVICDRSGTNRISLRGFRNDIYMKRKKGECPYKVRRIFDYAHLVDTHYQKIRKDPIYDIHLICKLKEQRKESSNFWVRRGAVPSVVKSTNFTDNFAFFSKATSAYLRAAIKAQRVRNQTARRTCHYIEAVTKLANVFHRNELNVSNWQENKETLRSAQEFFQQEFEMQLIGLETVATITQFSALINELLQTYPNVPIKGYRASQDFIEIFVCNMAPNYRKRTRSAWDVEQLSRRLIRMHGDLYRNRTIDDDYQLTELLDYRVKKPAKEALPPFGLHGEGFEDIQEIQTPQQAEEYLRLLTGYGVGQVIRDELRCQQCLSDFVIPTEQAANEDNEVESSEYLNPMFLKAEVQDQFREVYQLIYQIFKQNMPENNLGMEMMTSIRDRVPFFQQNGTCTNGIDHRRHLLSYIIRLALSGEN</sequence>
<reference evidence="2" key="1">
    <citation type="submission" date="2020-05" db="UniProtKB">
        <authorList>
            <consortium name="EnsemblMetazoa"/>
        </authorList>
    </citation>
    <scope>IDENTIFICATION</scope>
    <source>
        <strain evidence="2">TTRI</strain>
    </source>
</reference>
<dbReference type="EnsemblMetazoa" id="GAUT024301-RA">
    <property type="protein sequence ID" value="GAUT024301-PA"/>
    <property type="gene ID" value="GAUT024301"/>
</dbReference>
<dbReference type="AlphaFoldDB" id="A0A1A9V388"/>
<keyword evidence="3" id="KW-1185">Reference proteome</keyword>
<evidence type="ECO:0000313" key="2">
    <source>
        <dbReference type="EnsemblMetazoa" id="GAUT024301-PA"/>
    </source>
</evidence>
<dbReference type="Pfam" id="PF21787">
    <property type="entry name" value="TNP-like_RNaseH_N"/>
    <property type="match status" value="1"/>
</dbReference>
<name>A0A1A9V388_GLOAU</name>
<evidence type="ECO:0000313" key="3">
    <source>
        <dbReference type="Proteomes" id="UP000078200"/>
    </source>
</evidence>
<dbReference type="InterPro" id="IPR048365">
    <property type="entry name" value="TNP-like_RNaseH_N"/>
</dbReference>
<proteinExistence type="predicted"/>
<dbReference type="VEuPathDB" id="VectorBase:GAUT024301"/>
<dbReference type="Proteomes" id="UP000078200">
    <property type="component" value="Unassembled WGS sequence"/>
</dbReference>
<evidence type="ECO:0000259" key="1">
    <source>
        <dbReference type="Pfam" id="PF21787"/>
    </source>
</evidence>